<dbReference type="EMBL" id="QFQS01000001">
    <property type="protein sequence ID" value="PZQ99384.1"/>
    <property type="molecule type" value="Genomic_DNA"/>
</dbReference>
<evidence type="ECO:0000313" key="3">
    <source>
        <dbReference type="Proteomes" id="UP000248975"/>
    </source>
</evidence>
<organism evidence="2 3">
    <name type="scientific">Cereibacter sphaeroides</name>
    <name type="common">Rhodobacter sphaeroides</name>
    <dbReference type="NCBI Taxonomy" id="1063"/>
    <lineage>
        <taxon>Bacteria</taxon>
        <taxon>Pseudomonadati</taxon>
        <taxon>Pseudomonadota</taxon>
        <taxon>Alphaproteobacteria</taxon>
        <taxon>Rhodobacterales</taxon>
        <taxon>Paracoccaceae</taxon>
        <taxon>Cereibacter</taxon>
    </lineage>
</organism>
<protein>
    <recommendedName>
        <fullName evidence="4">VPLPA-CTERM sorting domain-containing protein</fullName>
    </recommendedName>
</protein>
<feature type="signal peptide" evidence="1">
    <location>
        <begin position="1"/>
        <end position="23"/>
    </location>
</feature>
<dbReference type="InterPro" id="IPR022472">
    <property type="entry name" value="VPLPA-CTERM"/>
</dbReference>
<dbReference type="AlphaFoldDB" id="A0A2W5SHY5"/>
<dbReference type="NCBIfam" id="TIGR03370">
    <property type="entry name" value="VPLPA-CTERM"/>
    <property type="match status" value="1"/>
</dbReference>
<comment type="caution">
    <text evidence="2">The sequence shown here is derived from an EMBL/GenBank/DDBJ whole genome shotgun (WGS) entry which is preliminary data.</text>
</comment>
<proteinExistence type="predicted"/>
<evidence type="ECO:0000313" key="2">
    <source>
        <dbReference type="EMBL" id="PZQ99384.1"/>
    </source>
</evidence>
<name>A0A2W5SHY5_CERSP</name>
<keyword evidence="1" id="KW-0732">Signal</keyword>
<dbReference type="Proteomes" id="UP000248975">
    <property type="component" value="Unassembled WGS sequence"/>
</dbReference>
<sequence length="244" mass="25881">MFNSLIKAAVVGLGLISASAVSAATVTFDFDKATTGWKKELTYSEGGIDLTVTGKSTNDWDAKVATWKGWGLGVCNKGEALLACPSFLDQHAIDSFVFLDDVAVLTFSKAVKLTSLVFNGLGNDHNTFDLYDLANGWTEILTGAEIGGGSTETYSFADGPVSLSFGIGAGTTTITQCEEPKYSKKSKFKQPKCWEKTYYSAFKLRSVTVEELPPPPSAVPLPAAGLLLVGGLGAMAAVRRRKTA</sequence>
<evidence type="ECO:0000256" key="1">
    <source>
        <dbReference type="SAM" id="SignalP"/>
    </source>
</evidence>
<feature type="chain" id="PRO_5016044249" description="VPLPA-CTERM sorting domain-containing protein" evidence="1">
    <location>
        <begin position="24"/>
        <end position="244"/>
    </location>
</feature>
<gene>
    <name evidence="2" type="ORF">DI533_01490</name>
</gene>
<accession>A0A2W5SHY5</accession>
<evidence type="ECO:0008006" key="4">
    <source>
        <dbReference type="Google" id="ProtNLM"/>
    </source>
</evidence>
<reference evidence="2 3" key="1">
    <citation type="submission" date="2017-08" db="EMBL/GenBank/DDBJ databases">
        <title>Infants hospitalized years apart are colonized by the same room-sourced microbial strains.</title>
        <authorList>
            <person name="Brooks B."/>
            <person name="Olm M.R."/>
            <person name="Firek B.A."/>
            <person name="Baker R."/>
            <person name="Thomas B.C."/>
            <person name="Morowitz M.J."/>
            <person name="Banfield J.F."/>
        </authorList>
    </citation>
    <scope>NUCLEOTIDE SEQUENCE [LARGE SCALE GENOMIC DNA]</scope>
    <source>
        <strain evidence="2">S2_003_000_R2_11</strain>
    </source>
</reference>